<dbReference type="Pfam" id="PF10745">
    <property type="entry name" value="DUF2530"/>
    <property type="match status" value="1"/>
</dbReference>
<evidence type="ECO:0000313" key="2">
    <source>
        <dbReference type="EMBL" id="NYS94084.1"/>
    </source>
</evidence>
<dbReference type="Proteomes" id="UP000561011">
    <property type="component" value="Unassembled WGS sequence"/>
</dbReference>
<name>A0A853EW97_9MICO</name>
<evidence type="ECO:0000313" key="3">
    <source>
        <dbReference type="Proteomes" id="UP000561011"/>
    </source>
</evidence>
<comment type="caution">
    <text evidence="2">The sequence shown here is derived from an EMBL/GenBank/DDBJ whole genome shotgun (WGS) entry which is preliminary data.</text>
</comment>
<reference evidence="2 3" key="1">
    <citation type="submission" date="2020-07" db="EMBL/GenBank/DDBJ databases">
        <title>MOT database genomes.</title>
        <authorList>
            <person name="Joseph S."/>
            <person name="Aduse-Opoku J."/>
            <person name="Hashim A."/>
            <person name="Wade W."/>
            <person name="Curtis M."/>
        </authorList>
    </citation>
    <scope>NUCLEOTIDE SEQUENCE [LARGE SCALE GENOMIC DNA]</scope>
    <source>
        <strain evidence="2 3">DSM 100099</strain>
    </source>
</reference>
<accession>A0A853EW97</accession>
<keyword evidence="1" id="KW-0472">Membrane</keyword>
<keyword evidence="1" id="KW-1133">Transmembrane helix</keyword>
<proteinExistence type="predicted"/>
<evidence type="ECO:0000256" key="1">
    <source>
        <dbReference type="SAM" id="Phobius"/>
    </source>
</evidence>
<dbReference type="AlphaFoldDB" id="A0A853EW97"/>
<dbReference type="InterPro" id="IPR019681">
    <property type="entry name" value="DUF2530"/>
</dbReference>
<protein>
    <submittedName>
        <fullName evidence="2">DUF2530 domain-containing protein</fullName>
    </submittedName>
</protein>
<keyword evidence="1" id="KW-0812">Transmembrane</keyword>
<organism evidence="2 3">
    <name type="scientific">Sanguibacter inulinus</name>
    <dbReference type="NCBI Taxonomy" id="60922"/>
    <lineage>
        <taxon>Bacteria</taxon>
        <taxon>Bacillati</taxon>
        <taxon>Actinomycetota</taxon>
        <taxon>Actinomycetes</taxon>
        <taxon>Micrococcales</taxon>
        <taxon>Sanguibacteraceae</taxon>
        <taxon>Sanguibacter</taxon>
    </lineage>
</organism>
<dbReference type="RefSeq" id="WP_056128398.1">
    <property type="nucleotide sequence ID" value="NZ_JACBYE010000025.1"/>
</dbReference>
<feature type="transmembrane region" description="Helical" evidence="1">
    <location>
        <begin position="54"/>
        <end position="74"/>
    </location>
</feature>
<dbReference type="EMBL" id="JACBYE010000025">
    <property type="protein sequence ID" value="NYS94084.1"/>
    <property type="molecule type" value="Genomic_DNA"/>
</dbReference>
<sequence length="103" mass="11253">MRTFFDLFLHPERRRPGPQPRQVDLRRAILAGIALWAVAAAVLAVVGLTTDLSVRSNLVVCATGGGLGLLALAWEQNNRRRYRAVAETVDVVDGTAAQDRTQD</sequence>
<gene>
    <name evidence="2" type="ORF">HZZ10_11215</name>
</gene>
<keyword evidence="3" id="KW-1185">Reference proteome</keyword>
<feature type="transmembrane region" description="Helical" evidence="1">
    <location>
        <begin position="28"/>
        <end position="48"/>
    </location>
</feature>